<evidence type="ECO:0000313" key="5">
    <source>
        <dbReference type="EMBL" id="RIH90670.1"/>
    </source>
</evidence>
<dbReference type="PANTHER" id="PTHR30222:SF18">
    <property type="entry name" value="BIFUNCTIONAL POLYHYDROXYBUTYRATE SYNTHASE _ ABC TRANSPORTER PERIPLASMIC BINDING PROTEIN-RELATED"/>
    <property type="match status" value="1"/>
</dbReference>
<comment type="caution">
    <text evidence="5">The sequence shown here is derived from an EMBL/GenBank/DDBJ whole genome shotgun (WGS) entry which is preliminary data.</text>
</comment>
<evidence type="ECO:0000256" key="4">
    <source>
        <dbReference type="ARBA" id="ARBA00022764"/>
    </source>
</evidence>
<keyword evidence="2" id="KW-0813">Transport</keyword>
<dbReference type="InterPro" id="IPR001188">
    <property type="entry name" value="Sperm_putr-bd"/>
</dbReference>
<dbReference type="PANTHER" id="PTHR30222">
    <property type="entry name" value="SPERMIDINE/PUTRESCINE-BINDING PERIPLASMIC PROTEIN"/>
    <property type="match status" value="1"/>
</dbReference>
<dbReference type="Pfam" id="PF13416">
    <property type="entry name" value="SBP_bac_8"/>
    <property type="match status" value="1"/>
</dbReference>
<dbReference type="RefSeq" id="WP_119313534.1">
    <property type="nucleotide sequence ID" value="NZ_QXDL01000005.1"/>
</dbReference>
<name>A0A399F3P5_9DEIN</name>
<dbReference type="AlphaFoldDB" id="A0A399F3P5"/>
<evidence type="ECO:0000256" key="2">
    <source>
        <dbReference type="ARBA" id="ARBA00022448"/>
    </source>
</evidence>
<dbReference type="GO" id="GO:0015846">
    <property type="term" value="P:polyamine transport"/>
    <property type="evidence" value="ECO:0007669"/>
    <property type="project" value="InterPro"/>
</dbReference>
<keyword evidence="3" id="KW-0732">Signal</keyword>
<dbReference type="Proteomes" id="UP000265715">
    <property type="component" value="Unassembled WGS sequence"/>
</dbReference>
<dbReference type="GO" id="GO:0042597">
    <property type="term" value="C:periplasmic space"/>
    <property type="evidence" value="ECO:0007669"/>
    <property type="project" value="UniProtKB-SubCell"/>
</dbReference>
<accession>A0A399F3P5</accession>
<dbReference type="Gene3D" id="3.40.190.10">
    <property type="entry name" value="Periplasmic binding protein-like II"/>
    <property type="match status" value="2"/>
</dbReference>
<dbReference type="GO" id="GO:0019808">
    <property type="term" value="F:polyamine binding"/>
    <property type="evidence" value="ECO:0007669"/>
    <property type="project" value="InterPro"/>
</dbReference>
<dbReference type="PRINTS" id="PR00909">
    <property type="entry name" value="SPERMDNBNDNG"/>
</dbReference>
<protein>
    <submittedName>
        <fullName evidence="5">Spermidine-binding periplasmic protein SpuE</fullName>
    </submittedName>
</protein>
<comment type="subcellular location">
    <subcellularLocation>
        <location evidence="1">Periplasm</location>
    </subcellularLocation>
</comment>
<dbReference type="OrthoDB" id="9769319at2"/>
<evidence type="ECO:0000313" key="6">
    <source>
        <dbReference type="Proteomes" id="UP000265715"/>
    </source>
</evidence>
<proteinExistence type="predicted"/>
<dbReference type="InterPro" id="IPR006059">
    <property type="entry name" value="SBP"/>
</dbReference>
<sequence>MRRKAWLWALGAVSLAVAGGLVMAQIPASRAQQSIGKLEGQLNILAWPGYVENGSTDKSADWVTPFEQATGCKVNVKVFSSSDEAVRLMNQGGYDLVTASGDATQRLISGNVVAPVNYKLIPNTVNLDKRLVGAPWYTVNGVPYGVPYQFGVNVLAYNTKVFPKPPTTWAIVFKEMTLPDGKSNKGRIQAYYGPIYVADAALFLMKTRPELGIKDPYELNERQYQEVLKLLRQQRAILQRYWNDANAQVQDFTNEGVVASTTWIFQVNTLKANNQSIDWVVPKEGATGWADTTMLAAKAKNPNCAYKWLDWQLTPKVQADIAGWFGSNPVVPKGCTVSGSLLAADGCQKQGYFDFDNIWFWRTPTTQCKTQNNQCVPYSRWVSDYIAIQGGR</sequence>
<evidence type="ECO:0000256" key="3">
    <source>
        <dbReference type="ARBA" id="ARBA00022729"/>
    </source>
</evidence>
<keyword evidence="4" id="KW-0574">Periplasm</keyword>
<organism evidence="5 6">
    <name type="scientific">Calidithermus terrae</name>
    <dbReference type="NCBI Taxonomy" id="1408545"/>
    <lineage>
        <taxon>Bacteria</taxon>
        <taxon>Thermotogati</taxon>
        <taxon>Deinococcota</taxon>
        <taxon>Deinococci</taxon>
        <taxon>Thermales</taxon>
        <taxon>Thermaceae</taxon>
        <taxon>Calidithermus</taxon>
    </lineage>
</organism>
<dbReference type="EMBL" id="QXDL01000005">
    <property type="protein sequence ID" value="RIH90670.1"/>
    <property type="molecule type" value="Genomic_DNA"/>
</dbReference>
<evidence type="ECO:0000256" key="1">
    <source>
        <dbReference type="ARBA" id="ARBA00004418"/>
    </source>
</evidence>
<reference evidence="5 6" key="1">
    <citation type="submission" date="2018-08" db="EMBL/GenBank/DDBJ databases">
        <title>Meiothermus terrae DSM 26712 genome sequencing project.</title>
        <authorList>
            <person name="Da Costa M.S."/>
            <person name="Albuquerque L."/>
            <person name="Raposo P."/>
            <person name="Froufe H.J.C."/>
            <person name="Barroso C.S."/>
            <person name="Egas C."/>
        </authorList>
    </citation>
    <scope>NUCLEOTIDE SEQUENCE [LARGE SCALE GENOMIC DNA]</scope>
    <source>
        <strain evidence="5 6">DSM 26712</strain>
    </source>
</reference>
<keyword evidence="6" id="KW-1185">Reference proteome</keyword>
<dbReference type="CDD" id="cd13588">
    <property type="entry name" value="PBP2_polyamine_1"/>
    <property type="match status" value="1"/>
</dbReference>
<dbReference type="SUPFAM" id="SSF53850">
    <property type="entry name" value="Periplasmic binding protein-like II"/>
    <property type="match status" value="1"/>
</dbReference>
<gene>
    <name evidence="5" type="primary">spuE</name>
    <name evidence="5" type="ORF">Mterra_00272</name>
</gene>